<dbReference type="EMBL" id="BMIY01000006">
    <property type="protein sequence ID" value="GGG59641.1"/>
    <property type="molecule type" value="Genomic_DNA"/>
</dbReference>
<reference evidence="1" key="1">
    <citation type="journal article" date="2014" name="Int. J. Syst. Evol. Microbiol.">
        <title>Complete genome sequence of Corynebacterium casei LMG S-19264T (=DSM 44701T), isolated from a smear-ripened cheese.</title>
        <authorList>
            <consortium name="US DOE Joint Genome Institute (JGI-PGF)"/>
            <person name="Walter F."/>
            <person name="Albersmeier A."/>
            <person name="Kalinowski J."/>
            <person name="Ruckert C."/>
        </authorList>
    </citation>
    <scope>NUCLEOTIDE SEQUENCE</scope>
    <source>
        <strain evidence="1">CGMCC 1.15425</strain>
    </source>
</reference>
<accession>A0A917LUY7</accession>
<evidence type="ECO:0008006" key="3">
    <source>
        <dbReference type="Google" id="ProtNLM"/>
    </source>
</evidence>
<proteinExistence type="predicted"/>
<sequence>MIKTGIYKAMSDENNQAETPTGIIPIAPETVTGKTWSKIGSFWFAAADTACELSLSEASKAAANLPMAFMRNDKGDFTLVSVQGFQPQENVLVSADGQWHSNYVPANYRFHPFVLVQNEQDQLILCFNNSHNQIKEDSSAEPFFSDQNELSPLIKQVFDGLVERWNGLKQAQSIAKLLDELGLIVPWDITMEIQGEGVRVQGFYRINEQKIAELSANQLVNLRDKGGLALAYCQMISMNHLSYLKRMKAEMAGSENAAGITDLKLGASNDDSLNFDNL</sequence>
<comment type="caution">
    <text evidence="1">The sequence shown here is derived from an EMBL/GenBank/DDBJ whole genome shotgun (WGS) entry which is preliminary data.</text>
</comment>
<keyword evidence="2" id="KW-1185">Reference proteome</keyword>
<evidence type="ECO:0000313" key="2">
    <source>
        <dbReference type="Proteomes" id="UP000627715"/>
    </source>
</evidence>
<protein>
    <recommendedName>
        <fullName evidence="3">SapC family protein</fullName>
    </recommendedName>
</protein>
<name>A0A917LUY7_9GAMM</name>
<organism evidence="1 2">
    <name type="scientific">Pseudohongiella nitratireducens</name>
    <dbReference type="NCBI Taxonomy" id="1768907"/>
    <lineage>
        <taxon>Bacteria</taxon>
        <taxon>Pseudomonadati</taxon>
        <taxon>Pseudomonadota</taxon>
        <taxon>Gammaproteobacteria</taxon>
        <taxon>Pseudomonadales</taxon>
        <taxon>Pseudohongiellaceae</taxon>
        <taxon>Pseudohongiella</taxon>
    </lineage>
</organism>
<dbReference type="AlphaFoldDB" id="A0A917LUY7"/>
<reference evidence="1" key="2">
    <citation type="submission" date="2020-09" db="EMBL/GenBank/DDBJ databases">
        <authorList>
            <person name="Sun Q."/>
            <person name="Zhou Y."/>
        </authorList>
    </citation>
    <scope>NUCLEOTIDE SEQUENCE</scope>
    <source>
        <strain evidence="1">CGMCC 1.15425</strain>
    </source>
</reference>
<gene>
    <name evidence="1" type="ORF">GCM10011403_16210</name>
</gene>
<evidence type="ECO:0000313" key="1">
    <source>
        <dbReference type="EMBL" id="GGG59641.1"/>
    </source>
</evidence>
<dbReference type="Proteomes" id="UP000627715">
    <property type="component" value="Unassembled WGS sequence"/>
</dbReference>
<dbReference type="InterPro" id="IPR010836">
    <property type="entry name" value="SapC"/>
</dbReference>
<dbReference type="Pfam" id="PF07277">
    <property type="entry name" value="SapC"/>
    <property type="match status" value="1"/>
</dbReference>